<dbReference type="PROSITE" id="PS50887">
    <property type="entry name" value="GGDEF"/>
    <property type="match status" value="1"/>
</dbReference>
<dbReference type="GO" id="GO:0005886">
    <property type="term" value="C:plasma membrane"/>
    <property type="evidence" value="ECO:0007669"/>
    <property type="project" value="TreeGrafter"/>
</dbReference>
<dbReference type="Pfam" id="PF00990">
    <property type="entry name" value="GGDEF"/>
    <property type="match status" value="1"/>
</dbReference>
<feature type="coiled-coil region" evidence="1">
    <location>
        <begin position="260"/>
        <end position="287"/>
    </location>
</feature>
<dbReference type="RefSeq" id="WP_121192686.1">
    <property type="nucleotide sequence ID" value="NZ_RBWV01000010.1"/>
</dbReference>
<dbReference type="GO" id="GO:0052621">
    <property type="term" value="F:diguanylate cyclase activity"/>
    <property type="evidence" value="ECO:0007669"/>
    <property type="project" value="TreeGrafter"/>
</dbReference>
<gene>
    <name evidence="3" type="ORF">CLV35_1370</name>
</gene>
<dbReference type="InterPro" id="IPR011990">
    <property type="entry name" value="TPR-like_helical_dom_sf"/>
</dbReference>
<dbReference type="SMART" id="SM00267">
    <property type="entry name" value="GGDEF"/>
    <property type="match status" value="1"/>
</dbReference>
<dbReference type="GO" id="GO:1902201">
    <property type="term" value="P:negative regulation of bacterial-type flagellum-dependent cell motility"/>
    <property type="evidence" value="ECO:0007669"/>
    <property type="project" value="TreeGrafter"/>
</dbReference>
<dbReference type="PANTHER" id="PTHR45138:SF9">
    <property type="entry name" value="DIGUANYLATE CYCLASE DGCM-RELATED"/>
    <property type="match status" value="1"/>
</dbReference>
<dbReference type="InterPro" id="IPR029787">
    <property type="entry name" value="Nucleotide_cyclase"/>
</dbReference>
<evidence type="ECO:0000259" key="2">
    <source>
        <dbReference type="PROSITE" id="PS50887"/>
    </source>
</evidence>
<name>A0A420XRZ9_9ACTN</name>
<dbReference type="InterPro" id="IPR050469">
    <property type="entry name" value="Diguanylate_Cyclase"/>
</dbReference>
<dbReference type="OrthoDB" id="23692at2"/>
<dbReference type="InterPro" id="IPR043128">
    <property type="entry name" value="Rev_trsase/Diguanyl_cyclase"/>
</dbReference>
<feature type="domain" description="GGDEF" evidence="2">
    <location>
        <begin position="384"/>
        <end position="521"/>
    </location>
</feature>
<evidence type="ECO:0000256" key="1">
    <source>
        <dbReference type="SAM" id="Coils"/>
    </source>
</evidence>
<dbReference type="InterPro" id="IPR000160">
    <property type="entry name" value="GGDEF_dom"/>
</dbReference>
<sequence length="531" mass="57942">MTTTERTPAELASALDELERRRGLGVDATLAEAVQAQEQAAALEEPVLERRAVLVQSDMLGRKGDLAASAQRVWSVHQWAMAHENRPLLARSHRLLTRTFHNLGDDSASLEHAVLAMEAADDDTAPVLRTSLLSNLADALGNNGSYQAAYERYAEAERLLVALDAPEDLINVLNNHAFTRFEAGDLATAQRLAGRMLEVSESRGLALNPGMLDTLAAVRLAAGDYAAAEQSALDAVEFIKSGRYHQVELLAQHLVTLARARRLRGDLESAERAVQEALSRCEDSDLRGFRVRALAEAAAVAASTGQWQRAYELHVAFHDEGEVLTSAQREAAARTRQAIFETDEARAAAERFREQALRDSLTGLRNRRYFDEELESMLQGAAPEQLVLALVDLDHFKHVNDTYSHEVGDSVLRATAELLEACLRERSPGDGCFAARIGGEEFGIVLPGVALDDATSFAELLRVRMRSHDWSPLLHDDVQTISVGLAVGAVGQGAASILREADANLYAAKASGRDQVAWTPADDAADRRLYR</sequence>
<dbReference type="CDD" id="cd01949">
    <property type="entry name" value="GGDEF"/>
    <property type="match status" value="1"/>
</dbReference>
<evidence type="ECO:0000313" key="4">
    <source>
        <dbReference type="Proteomes" id="UP000281955"/>
    </source>
</evidence>
<evidence type="ECO:0000313" key="3">
    <source>
        <dbReference type="EMBL" id="RKS77676.1"/>
    </source>
</evidence>
<dbReference type="GO" id="GO:0043709">
    <property type="term" value="P:cell adhesion involved in single-species biofilm formation"/>
    <property type="evidence" value="ECO:0007669"/>
    <property type="project" value="TreeGrafter"/>
</dbReference>
<dbReference type="Gene3D" id="1.25.40.10">
    <property type="entry name" value="Tetratricopeptide repeat domain"/>
    <property type="match status" value="1"/>
</dbReference>
<dbReference type="EMBL" id="RBWV01000010">
    <property type="protein sequence ID" value="RKS77676.1"/>
    <property type="molecule type" value="Genomic_DNA"/>
</dbReference>
<reference evidence="3 4" key="1">
    <citation type="submission" date="2018-10" db="EMBL/GenBank/DDBJ databases">
        <title>Genomic Encyclopedia of Archaeal and Bacterial Type Strains, Phase II (KMG-II): from individual species to whole genera.</title>
        <authorList>
            <person name="Goeker M."/>
        </authorList>
    </citation>
    <scope>NUCLEOTIDE SEQUENCE [LARGE SCALE GENOMIC DNA]</scope>
    <source>
        <strain evidence="3 4">RP-AC37</strain>
    </source>
</reference>
<organism evidence="3 4">
    <name type="scientific">Motilibacter peucedani</name>
    <dbReference type="NCBI Taxonomy" id="598650"/>
    <lineage>
        <taxon>Bacteria</taxon>
        <taxon>Bacillati</taxon>
        <taxon>Actinomycetota</taxon>
        <taxon>Actinomycetes</taxon>
        <taxon>Motilibacterales</taxon>
        <taxon>Motilibacteraceae</taxon>
        <taxon>Motilibacter</taxon>
    </lineage>
</organism>
<dbReference type="SUPFAM" id="SSF48452">
    <property type="entry name" value="TPR-like"/>
    <property type="match status" value="2"/>
</dbReference>
<comment type="caution">
    <text evidence="3">The sequence shown here is derived from an EMBL/GenBank/DDBJ whole genome shotgun (WGS) entry which is preliminary data.</text>
</comment>
<dbReference type="AlphaFoldDB" id="A0A420XRZ9"/>
<keyword evidence="4" id="KW-1185">Reference proteome</keyword>
<accession>A0A420XRZ9</accession>
<proteinExistence type="predicted"/>
<dbReference type="PANTHER" id="PTHR45138">
    <property type="entry name" value="REGULATORY COMPONENTS OF SENSORY TRANSDUCTION SYSTEM"/>
    <property type="match status" value="1"/>
</dbReference>
<protein>
    <submittedName>
        <fullName evidence="3">Diguanylate cyclase (GGDEF)-like protein</fullName>
    </submittedName>
</protein>
<keyword evidence="1" id="KW-0175">Coiled coil</keyword>
<dbReference type="Proteomes" id="UP000281955">
    <property type="component" value="Unassembled WGS sequence"/>
</dbReference>
<dbReference type="Gene3D" id="3.30.70.270">
    <property type="match status" value="1"/>
</dbReference>
<dbReference type="InParanoid" id="A0A420XRZ9"/>
<dbReference type="SUPFAM" id="SSF55073">
    <property type="entry name" value="Nucleotide cyclase"/>
    <property type="match status" value="1"/>
</dbReference>
<dbReference type="NCBIfam" id="TIGR00254">
    <property type="entry name" value="GGDEF"/>
    <property type="match status" value="1"/>
</dbReference>